<evidence type="ECO:0000313" key="4">
    <source>
        <dbReference type="EMBL" id="KAK1770945.1"/>
    </source>
</evidence>
<dbReference type="RefSeq" id="XP_060287158.1">
    <property type="nucleotide sequence ID" value="XM_060425404.1"/>
</dbReference>
<dbReference type="PROSITE" id="PS01227">
    <property type="entry name" value="UPF0012"/>
    <property type="match status" value="1"/>
</dbReference>
<evidence type="ECO:0000259" key="3">
    <source>
        <dbReference type="PROSITE" id="PS50263"/>
    </source>
</evidence>
<organism evidence="4 5">
    <name type="scientific">Phialemonium atrogriseum</name>
    <dbReference type="NCBI Taxonomy" id="1093897"/>
    <lineage>
        <taxon>Eukaryota</taxon>
        <taxon>Fungi</taxon>
        <taxon>Dikarya</taxon>
        <taxon>Ascomycota</taxon>
        <taxon>Pezizomycotina</taxon>
        <taxon>Sordariomycetes</taxon>
        <taxon>Sordariomycetidae</taxon>
        <taxon>Cephalothecales</taxon>
        <taxon>Cephalothecaceae</taxon>
        <taxon>Phialemonium</taxon>
    </lineage>
</organism>
<comment type="caution">
    <text evidence="4">The sequence shown here is derived from an EMBL/GenBank/DDBJ whole genome shotgun (WGS) entry which is preliminary data.</text>
</comment>
<evidence type="ECO:0000256" key="2">
    <source>
        <dbReference type="ARBA" id="ARBA00022801"/>
    </source>
</evidence>
<evidence type="ECO:0000256" key="1">
    <source>
        <dbReference type="ARBA" id="ARBA00010613"/>
    </source>
</evidence>
<accession>A0AAJ0C6A2</accession>
<dbReference type="AlphaFoldDB" id="A0AAJ0C6A2"/>
<feature type="domain" description="CN hydrolase" evidence="3">
    <location>
        <begin position="46"/>
        <end position="316"/>
    </location>
</feature>
<dbReference type="GO" id="GO:0006107">
    <property type="term" value="P:oxaloacetate metabolic process"/>
    <property type="evidence" value="ECO:0007669"/>
    <property type="project" value="TreeGrafter"/>
</dbReference>
<evidence type="ECO:0000313" key="5">
    <source>
        <dbReference type="Proteomes" id="UP001244011"/>
    </source>
</evidence>
<name>A0AAJ0C6A2_9PEZI</name>
<dbReference type="PANTHER" id="PTHR23088:SF30">
    <property type="entry name" value="OMEGA-AMIDASE NIT2"/>
    <property type="match status" value="1"/>
</dbReference>
<comment type="similarity">
    <text evidence="1">Belongs to the carbon-nitrogen hydrolase superfamily. NIT1/NIT2 family.</text>
</comment>
<proteinExistence type="inferred from homology"/>
<dbReference type="GO" id="GO:0050152">
    <property type="term" value="F:omega-amidase activity"/>
    <property type="evidence" value="ECO:0007669"/>
    <property type="project" value="TreeGrafter"/>
</dbReference>
<sequence length="354" mass="38205">MTMLRTFRAFAHTLPSLSPRVVREPLRPLVRKMAASTHAPVLKQPVKLACIQLASGPDKAANLARARDKVIEAARSGAKVIVLPECFNSPYGCDYFPSYAEQLHPLPPPPERSPSFAALSAMARDTSTYLIGGSIPEVVTTTTAAAAGGAAGSTTTTTTYYNTSLVFGPDGNLLATHRKVHLFDIDIPGRIRFQESDVLSPGNKVTVVDLPGYGLIGLGVCYDIRFPELATIAARRGCFALVYPGAFNLTTGPLHWRLLGQARAVDNQLYVVLCSPARDMSATYHAWGHSLIVDPMAQVLVEAEEGEAIVSVEIDGAKIEEARSGIPLRDQRRFDVYPDISNGEGVKFEDEGQV</sequence>
<protein>
    <submittedName>
        <fullName evidence="4">Nitrilase family protein</fullName>
    </submittedName>
</protein>
<dbReference type="InterPro" id="IPR001110">
    <property type="entry name" value="UPF0012_CS"/>
</dbReference>
<dbReference type="GeneID" id="85308591"/>
<dbReference type="InterPro" id="IPR036526">
    <property type="entry name" value="C-N_Hydrolase_sf"/>
</dbReference>
<dbReference type="EMBL" id="MU838999">
    <property type="protein sequence ID" value="KAK1770945.1"/>
    <property type="molecule type" value="Genomic_DNA"/>
</dbReference>
<dbReference type="GO" id="GO:0005739">
    <property type="term" value="C:mitochondrion"/>
    <property type="evidence" value="ECO:0007669"/>
    <property type="project" value="TreeGrafter"/>
</dbReference>
<keyword evidence="5" id="KW-1185">Reference proteome</keyword>
<dbReference type="PROSITE" id="PS50263">
    <property type="entry name" value="CN_HYDROLASE"/>
    <property type="match status" value="1"/>
</dbReference>
<dbReference type="GO" id="GO:0006528">
    <property type="term" value="P:asparagine metabolic process"/>
    <property type="evidence" value="ECO:0007669"/>
    <property type="project" value="TreeGrafter"/>
</dbReference>
<reference evidence="4" key="1">
    <citation type="submission" date="2023-06" db="EMBL/GenBank/DDBJ databases">
        <title>Genome-scale phylogeny and comparative genomics of the fungal order Sordariales.</title>
        <authorList>
            <consortium name="Lawrence Berkeley National Laboratory"/>
            <person name="Hensen N."/>
            <person name="Bonometti L."/>
            <person name="Westerberg I."/>
            <person name="Brannstrom I.O."/>
            <person name="Guillou S."/>
            <person name="Cros-Aarteil S."/>
            <person name="Calhoun S."/>
            <person name="Haridas S."/>
            <person name="Kuo A."/>
            <person name="Mondo S."/>
            <person name="Pangilinan J."/>
            <person name="Riley R."/>
            <person name="Labutti K."/>
            <person name="Andreopoulos B."/>
            <person name="Lipzen A."/>
            <person name="Chen C."/>
            <person name="Yanf M."/>
            <person name="Daum C."/>
            <person name="Ng V."/>
            <person name="Clum A."/>
            <person name="Steindorff A."/>
            <person name="Ohm R."/>
            <person name="Martin F."/>
            <person name="Silar P."/>
            <person name="Natvig D."/>
            <person name="Lalanne C."/>
            <person name="Gautier V."/>
            <person name="Ament-Velasquez S.L."/>
            <person name="Kruys A."/>
            <person name="Hutchinson M.I."/>
            <person name="Powell A.J."/>
            <person name="Barry K."/>
            <person name="Miller A.N."/>
            <person name="Grigoriev I.V."/>
            <person name="Debuchy R."/>
            <person name="Gladieux P."/>
            <person name="Thoren M.H."/>
            <person name="Johannesson H."/>
        </authorList>
    </citation>
    <scope>NUCLEOTIDE SEQUENCE</scope>
    <source>
        <strain evidence="4">8032-3</strain>
    </source>
</reference>
<gene>
    <name evidence="4" type="ORF">QBC33DRAFT_485318</name>
</gene>
<dbReference type="PANTHER" id="PTHR23088">
    <property type="entry name" value="NITRILASE-RELATED"/>
    <property type="match status" value="1"/>
</dbReference>
<dbReference type="Gene3D" id="3.60.110.10">
    <property type="entry name" value="Carbon-nitrogen hydrolase"/>
    <property type="match status" value="1"/>
</dbReference>
<dbReference type="InterPro" id="IPR003010">
    <property type="entry name" value="C-N_Hydrolase"/>
</dbReference>
<dbReference type="InterPro" id="IPR045254">
    <property type="entry name" value="Nit1/2_C-N_Hydrolase"/>
</dbReference>
<dbReference type="FunFam" id="3.60.110.10:FF:000002">
    <property type="entry name" value="Nitrilase family member 2"/>
    <property type="match status" value="1"/>
</dbReference>
<dbReference type="SUPFAM" id="SSF56317">
    <property type="entry name" value="Carbon-nitrogen hydrolase"/>
    <property type="match status" value="1"/>
</dbReference>
<dbReference type="CDD" id="cd07572">
    <property type="entry name" value="nit"/>
    <property type="match status" value="1"/>
</dbReference>
<dbReference type="GO" id="GO:0006541">
    <property type="term" value="P:glutamine metabolic process"/>
    <property type="evidence" value="ECO:0007669"/>
    <property type="project" value="TreeGrafter"/>
</dbReference>
<keyword evidence="2" id="KW-0378">Hydrolase</keyword>
<dbReference type="Proteomes" id="UP001244011">
    <property type="component" value="Unassembled WGS sequence"/>
</dbReference>
<dbReference type="Pfam" id="PF00795">
    <property type="entry name" value="CN_hydrolase"/>
    <property type="match status" value="1"/>
</dbReference>